<dbReference type="SUPFAM" id="SSF51126">
    <property type="entry name" value="Pectin lyase-like"/>
    <property type="match status" value="1"/>
</dbReference>
<dbReference type="InterPro" id="IPR052052">
    <property type="entry name" value="Polysaccharide_Lyase_9"/>
</dbReference>
<evidence type="ECO:0000256" key="3">
    <source>
        <dbReference type="ARBA" id="ARBA00022729"/>
    </source>
</evidence>
<keyword evidence="3 5" id="KW-0732">Signal</keyword>
<accession>A0ABN4PGV5</accession>
<dbReference type="EMBL" id="CP012949">
    <property type="protein sequence ID" value="ANB10624.1"/>
    <property type="molecule type" value="Genomic_DNA"/>
</dbReference>
<evidence type="ECO:0000313" key="7">
    <source>
        <dbReference type="EMBL" id="ANB10624.1"/>
    </source>
</evidence>
<evidence type="ECO:0000256" key="4">
    <source>
        <dbReference type="SAM" id="MobiDB-lite"/>
    </source>
</evidence>
<feature type="chain" id="PRO_5045234380" description="Right handed beta helix domain-containing protein" evidence="5">
    <location>
        <begin position="32"/>
        <end position="443"/>
    </location>
</feature>
<sequence>MVAHSTKILGALSAAVAVLAASAVAAPTAQAAGRAYYVSAVMGSDTNNGLSATQPFKTIQKAADQTLPGDTVLIMNGTYGDLNREGVVQITRSGAPGKPITYRPLPGHDPLISPVTGWNGVLVAGASHITISGLNVRGPSDDLTLEEAEAGSKPTGPAFNTNCIFIRKDKESGRIPHHVTVRGNHVWDCPGSGIASDTADRLLIEKNRVHSTSWYTSYATSGISVLHPVDVDKSRSTKIIIRGNVVYDNETKVKWARCGCYSDGNGIIVDDTLHLQDGGSPYQGRILVENNVSFDNGGSGIHAFSSSRVDIRHNTAYYNSRSSRMESYGNIFALKSRDVRILNNVSYVRPGEKTNITDRNVDVTYDYNVYYGGLAPEVMGPHDVVADPKLANAGTSPDSDFRLQAGSPAVDTGTRTDTSVDHEGISRPQGSGWDRGAYEYSAH</sequence>
<dbReference type="NCBIfam" id="NF041518">
    <property type="entry name" value="choice_anch_Q"/>
    <property type="match status" value="1"/>
</dbReference>
<dbReference type="PANTHER" id="PTHR40088:SF2">
    <property type="entry name" value="SECRETED SUGAR HYDROLASE"/>
    <property type="match status" value="1"/>
</dbReference>
<proteinExistence type="predicted"/>
<dbReference type="InterPro" id="IPR006626">
    <property type="entry name" value="PbH1"/>
</dbReference>
<dbReference type="Gene3D" id="2.160.20.10">
    <property type="entry name" value="Single-stranded right-handed beta-helix, Pectin lyase-like"/>
    <property type="match status" value="1"/>
</dbReference>
<evidence type="ECO:0000256" key="1">
    <source>
        <dbReference type="ARBA" id="ARBA00004613"/>
    </source>
</evidence>
<dbReference type="InterPro" id="IPR011050">
    <property type="entry name" value="Pectin_lyase_fold/virulence"/>
</dbReference>
<evidence type="ECO:0000313" key="8">
    <source>
        <dbReference type="Proteomes" id="UP000076720"/>
    </source>
</evidence>
<organism evidence="7 8">
    <name type="scientific">Streptomyces ambofaciens</name>
    <dbReference type="NCBI Taxonomy" id="1889"/>
    <lineage>
        <taxon>Bacteria</taxon>
        <taxon>Bacillati</taxon>
        <taxon>Actinomycetota</taxon>
        <taxon>Actinomycetes</taxon>
        <taxon>Kitasatosporales</taxon>
        <taxon>Streptomycetaceae</taxon>
        <taxon>Streptomyces</taxon>
    </lineage>
</organism>
<evidence type="ECO:0000256" key="5">
    <source>
        <dbReference type="SAM" id="SignalP"/>
    </source>
</evidence>
<dbReference type="Pfam" id="PF13229">
    <property type="entry name" value="Beta_helix"/>
    <property type="match status" value="1"/>
</dbReference>
<gene>
    <name evidence="7" type="ORF">SAM40697_6671</name>
</gene>
<feature type="region of interest" description="Disordered" evidence="4">
    <location>
        <begin position="390"/>
        <end position="443"/>
    </location>
</feature>
<keyword evidence="2" id="KW-0964">Secreted</keyword>
<dbReference type="SMART" id="SM00710">
    <property type="entry name" value="PbH1"/>
    <property type="match status" value="6"/>
</dbReference>
<dbReference type="InterPro" id="IPR012334">
    <property type="entry name" value="Pectin_lyas_fold"/>
</dbReference>
<name>A0ABN4PGV5_STRAM</name>
<dbReference type="InterPro" id="IPR059226">
    <property type="entry name" value="Choice_anch_Q_dom"/>
</dbReference>
<feature type="signal peptide" evidence="5">
    <location>
        <begin position="1"/>
        <end position="31"/>
    </location>
</feature>
<dbReference type="InterPro" id="IPR039448">
    <property type="entry name" value="Beta_helix"/>
</dbReference>
<reference evidence="7 8" key="2">
    <citation type="journal article" date="2016" name="Genome Announc.">
        <title>Complete Genome Sequence of Streptomyces ambofaciens DSM 40697, a Paradigm for Genome Plasticity Studies.</title>
        <authorList>
            <person name="Thibessard A."/>
            <person name="Leblond P."/>
        </authorList>
    </citation>
    <scope>NUCLEOTIDE SEQUENCE [LARGE SCALE GENOMIC DNA]</scope>
    <source>
        <strain evidence="7 8">DSM 40697</strain>
    </source>
</reference>
<evidence type="ECO:0000259" key="6">
    <source>
        <dbReference type="Pfam" id="PF13229"/>
    </source>
</evidence>
<protein>
    <recommendedName>
        <fullName evidence="6">Right handed beta helix domain-containing protein</fullName>
    </recommendedName>
</protein>
<feature type="domain" description="Right handed beta helix" evidence="6">
    <location>
        <begin position="119"/>
        <end position="266"/>
    </location>
</feature>
<dbReference type="PANTHER" id="PTHR40088">
    <property type="entry name" value="PECTATE LYASE (EUROFUNG)"/>
    <property type="match status" value="1"/>
</dbReference>
<dbReference type="Proteomes" id="UP000076720">
    <property type="component" value="Chromosome"/>
</dbReference>
<keyword evidence="8" id="KW-1185">Reference proteome</keyword>
<evidence type="ECO:0000256" key="2">
    <source>
        <dbReference type="ARBA" id="ARBA00022525"/>
    </source>
</evidence>
<reference evidence="8" key="1">
    <citation type="submission" date="2015-10" db="EMBL/GenBank/DDBJ databases">
        <title>Complete genome sequence of Streptomyces ambofaciens DSM 40697.</title>
        <authorList>
            <person name="Thibessard A."/>
            <person name="Leblond P."/>
        </authorList>
    </citation>
    <scope>NUCLEOTIDE SEQUENCE [LARGE SCALE GENOMIC DNA]</scope>
    <source>
        <strain evidence="8">DSM 40697</strain>
    </source>
</reference>
<comment type="subcellular location">
    <subcellularLocation>
        <location evidence="1">Secreted</location>
    </subcellularLocation>
</comment>